<dbReference type="EMBL" id="VKID01000001">
    <property type="protein sequence ID" value="TRX99528.1"/>
    <property type="molecule type" value="Genomic_DNA"/>
</dbReference>
<dbReference type="Gene3D" id="3.40.50.2000">
    <property type="entry name" value="Glycogen Phosphorylase B"/>
    <property type="match status" value="2"/>
</dbReference>
<evidence type="ECO:0000313" key="4">
    <source>
        <dbReference type="Proteomes" id="UP000315938"/>
    </source>
</evidence>
<evidence type="ECO:0000313" key="3">
    <source>
        <dbReference type="EMBL" id="TRX99528.1"/>
    </source>
</evidence>
<dbReference type="OMA" id="FPQNAVD"/>
<dbReference type="PANTHER" id="PTHR46401:SF2">
    <property type="entry name" value="GLYCOSYLTRANSFERASE WBBK-RELATED"/>
    <property type="match status" value="1"/>
</dbReference>
<evidence type="ECO:0000259" key="2">
    <source>
        <dbReference type="Pfam" id="PF00534"/>
    </source>
</evidence>
<dbReference type="Pfam" id="PF00534">
    <property type="entry name" value="Glycos_transf_1"/>
    <property type="match status" value="1"/>
</dbReference>
<dbReference type="SUPFAM" id="SSF53756">
    <property type="entry name" value="UDP-Glycosyltransferase/glycogen phosphorylase"/>
    <property type="match status" value="1"/>
</dbReference>
<dbReference type="CDD" id="cd03794">
    <property type="entry name" value="GT4_WbuB-like"/>
    <property type="match status" value="1"/>
</dbReference>
<protein>
    <submittedName>
        <fullName evidence="3">Glycosyltransferase family 4 protein</fullName>
    </submittedName>
</protein>
<keyword evidence="1 3" id="KW-0808">Transferase</keyword>
<dbReference type="PANTHER" id="PTHR46401">
    <property type="entry name" value="GLYCOSYLTRANSFERASE WBBK-RELATED"/>
    <property type="match status" value="1"/>
</dbReference>
<accession>A0A553IH53</accession>
<evidence type="ECO:0000256" key="1">
    <source>
        <dbReference type="ARBA" id="ARBA00022679"/>
    </source>
</evidence>
<sequence length="402" mass="46155">MRPMFDKTILVLTILKIDFNLNKSLYSDLYFELSKNANVIVLSLTDNDNQVTKYSESLEVHNIKVSSSFQKSKIKKAINLLRLNTKLLRYVKSNLKDTTIDLVLYSTPPITLNKSIKYIKNHYHAKTYLLLKDIFPQNAVDLGMFSKKGLIHKYFRIKEKNVYNLSDNIGCMSQANLKYILNNNNIDKHKIEINPNSIEINQIIEISSHQKQEVLDTYGIAKDKFKMIYGGNLGEPQGIEFILKVILENENHNNIITIVGSGTQSNRIKKFIVDNNLVNTVFIDKLAKDKFDLLLSACDIGLIFLDARFTIPNFPSRLLSYLEYSKPVIAATDLNTDVGETIKNGGFGYWCESKNTDDFFKLVEKMKIENINNQFGKTGRIFLEKYYNVDNSAELILEKIEV</sequence>
<dbReference type="GO" id="GO:0009103">
    <property type="term" value="P:lipopolysaccharide biosynthetic process"/>
    <property type="evidence" value="ECO:0007669"/>
    <property type="project" value="TreeGrafter"/>
</dbReference>
<organism evidence="3 4">
    <name type="scientific">Acholeplasma laidlawii</name>
    <dbReference type="NCBI Taxonomy" id="2148"/>
    <lineage>
        <taxon>Bacteria</taxon>
        <taxon>Bacillati</taxon>
        <taxon>Mycoplasmatota</taxon>
        <taxon>Mollicutes</taxon>
        <taxon>Acholeplasmatales</taxon>
        <taxon>Acholeplasmataceae</taxon>
        <taxon>Acholeplasma</taxon>
    </lineage>
</organism>
<dbReference type="Proteomes" id="UP000315938">
    <property type="component" value="Unassembled WGS sequence"/>
</dbReference>
<gene>
    <name evidence="3" type="ORF">FNV44_00370</name>
</gene>
<dbReference type="AlphaFoldDB" id="A0A553IH53"/>
<comment type="caution">
    <text evidence="3">The sequence shown here is derived from an EMBL/GenBank/DDBJ whole genome shotgun (WGS) entry which is preliminary data.</text>
</comment>
<dbReference type="InterPro" id="IPR001296">
    <property type="entry name" value="Glyco_trans_1"/>
</dbReference>
<name>A0A553IH53_ACHLA</name>
<dbReference type="GO" id="GO:0016757">
    <property type="term" value="F:glycosyltransferase activity"/>
    <property type="evidence" value="ECO:0007669"/>
    <property type="project" value="InterPro"/>
</dbReference>
<reference evidence="3 4" key="1">
    <citation type="submission" date="2019-07" db="EMBL/GenBank/DDBJ databases">
        <title>Genome sequence of Acholeplasma laidlawii strain with increased resistance to erythromycin.</title>
        <authorList>
            <person name="Medvedeva E.S."/>
            <person name="Baranova N.B."/>
            <person name="Siniagina M.N."/>
            <person name="Mouzykantov A."/>
            <person name="Chernova O.A."/>
            <person name="Chernov V.M."/>
        </authorList>
    </citation>
    <scope>NUCLEOTIDE SEQUENCE [LARGE SCALE GENOMIC DNA]</scope>
    <source>
        <strain evidence="3 4">PG8REry</strain>
    </source>
</reference>
<proteinExistence type="predicted"/>
<feature type="domain" description="Glycosyl transferase family 1" evidence="2">
    <location>
        <begin position="216"/>
        <end position="379"/>
    </location>
</feature>